<evidence type="ECO:0000256" key="2">
    <source>
        <dbReference type="ARBA" id="ARBA00012438"/>
    </source>
</evidence>
<feature type="transmembrane region" description="Helical" evidence="6">
    <location>
        <begin position="42"/>
        <end position="62"/>
    </location>
</feature>
<dbReference type="EMBL" id="JBHRWN010000002">
    <property type="protein sequence ID" value="MFC3476395.1"/>
    <property type="molecule type" value="Genomic_DNA"/>
</dbReference>
<comment type="catalytic activity">
    <reaction evidence="1">
        <text>ATP + protein L-histidine = ADP + protein N-phospho-L-histidine.</text>
        <dbReference type="EC" id="2.7.13.3"/>
    </reaction>
</comment>
<dbReference type="InterPro" id="IPR036097">
    <property type="entry name" value="HisK_dim/P_sf"/>
</dbReference>
<evidence type="ECO:0000256" key="4">
    <source>
        <dbReference type="ARBA" id="ARBA00022777"/>
    </source>
</evidence>
<evidence type="ECO:0000313" key="8">
    <source>
        <dbReference type="EMBL" id="MFC3476395.1"/>
    </source>
</evidence>
<keyword evidence="6" id="KW-0472">Membrane</keyword>
<feature type="transmembrane region" description="Helical" evidence="6">
    <location>
        <begin position="74"/>
        <end position="95"/>
    </location>
</feature>
<accession>A0ABD5NAP5</accession>
<protein>
    <recommendedName>
        <fullName evidence="2">histidine kinase</fullName>
        <ecNumber evidence="2">2.7.13.3</ecNumber>
    </recommendedName>
</protein>
<gene>
    <name evidence="8" type="ORF">ACFOKC_01515</name>
</gene>
<keyword evidence="4 8" id="KW-0418">Kinase</keyword>
<name>A0ABD5NAP5_9EURY</name>
<feature type="coiled-coil region" evidence="5">
    <location>
        <begin position="325"/>
        <end position="352"/>
    </location>
</feature>
<dbReference type="InterPro" id="IPR036890">
    <property type="entry name" value="HATPase_C_sf"/>
</dbReference>
<evidence type="ECO:0000256" key="3">
    <source>
        <dbReference type="ARBA" id="ARBA00022679"/>
    </source>
</evidence>
<dbReference type="PANTHER" id="PTHR42878">
    <property type="entry name" value="TWO-COMPONENT HISTIDINE KINASE"/>
    <property type="match status" value="1"/>
</dbReference>
<reference evidence="8 9" key="1">
    <citation type="journal article" date="2019" name="Int. J. Syst. Evol. Microbiol.">
        <title>The Global Catalogue of Microorganisms (GCM) 10K type strain sequencing project: providing services to taxonomists for standard genome sequencing and annotation.</title>
        <authorList>
            <consortium name="The Broad Institute Genomics Platform"/>
            <consortium name="The Broad Institute Genome Sequencing Center for Infectious Disease"/>
            <person name="Wu L."/>
            <person name="Ma J."/>
        </authorList>
    </citation>
    <scope>NUCLEOTIDE SEQUENCE [LARGE SCALE GENOMIC DNA]</scope>
    <source>
        <strain evidence="8 9">CGMCC 1.12562</strain>
    </source>
</reference>
<dbReference type="InterPro" id="IPR003661">
    <property type="entry name" value="HisK_dim/P_dom"/>
</dbReference>
<dbReference type="PANTHER" id="PTHR42878:SF14">
    <property type="entry name" value="OSMOLARITY TWO-COMPONENT SYSTEM PROTEIN SSK1"/>
    <property type="match status" value="1"/>
</dbReference>
<dbReference type="GO" id="GO:0004673">
    <property type="term" value="F:protein histidine kinase activity"/>
    <property type="evidence" value="ECO:0007669"/>
    <property type="project" value="UniProtKB-EC"/>
</dbReference>
<dbReference type="CDD" id="cd00082">
    <property type="entry name" value="HisKA"/>
    <property type="match status" value="1"/>
</dbReference>
<dbReference type="Gene3D" id="3.30.565.10">
    <property type="entry name" value="Histidine kinase-like ATPase, C-terminal domain"/>
    <property type="match status" value="1"/>
</dbReference>
<feature type="transmembrane region" description="Helical" evidence="6">
    <location>
        <begin position="6"/>
        <end position="30"/>
    </location>
</feature>
<keyword evidence="5" id="KW-0175">Coiled coil</keyword>
<dbReference type="Pfam" id="PF16927">
    <property type="entry name" value="HisKA_7TM"/>
    <property type="match status" value="1"/>
</dbReference>
<dbReference type="SMART" id="SM00388">
    <property type="entry name" value="HisKA"/>
    <property type="match status" value="1"/>
</dbReference>
<dbReference type="Proteomes" id="UP001595660">
    <property type="component" value="Unassembled WGS sequence"/>
</dbReference>
<keyword evidence="3" id="KW-0808">Transferase</keyword>
<dbReference type="AlphaFoldDB" id="A0ABD5NAP5"/>
<evidence type="ECO:0000256" key="5">
    <source>
        <dbReference type="SAM" id="Coils"/>
    </source>
</evidence>
<sequence length="553" mass="58692">MTPTESWVFAAYVGAFGAAAVACGVAVLRARRVADDDTQRGLVGLLVGSGGWAFFQLLYLVVPGRALKYVAYDASLVVGLATIGGWLYFTSAYTGRTLHRQQTVRRLAVGVYASIVALKLTNPIHGWYFTLTAVESPFPHLAVQQGTVHWVVTGLSYALVAVGFFMLYELFVEADYDTRPLGVLVGVTGLPVAFDLFGFASPLLLDVNYEPLGVAAFALGVLYVYEAEFLAVQLTDGFDDPVVYLDDADRVRSANGRATAVFDALDGATGESLSAVLPDVAAVLDEDQPIVQRAVDGEARFFLVSSTSFTVGQSDVGRMVVFSDVTETERQRRELERQNEQLEGFAAAIRHELLNTLQIVSGHVSLVGDAIDDGDVDDARSYLQNASGAADRMAGVVDDLSVLARHGKTLGETERVSVAAAASDASEIADADIDVSVDGDGDVVADPERLEELFVSAFEFAAHNGAESVTVECGDGWFAVADDGRSLAAFDADALFEYGSAVPDAEAGILLPNVRMLAAVHGWEADLDADYDGGTRVVVSGTDGVVRPSVEAA</sequence>
<dbReference type="SUPFAM" id="SSF47384">
    <property type="entry name" value="Homodimeric domain of signal transducing histidine kinase"/>
    <property type="match status" value="1"/>
</dbReference>
<dbReference type="Gene3D" id="3.30.450.20">
    <property type="entry name" value="PAS domain"/>
    <property type="match status" value="1"/>
</dbReference>
<dbReference type="SUPFAM" id="SSF55874">
    <property type="entry name" value="ATPase domain of HSP90 chaperone/DNA topoisomerase II/histidine kinase"/>
    <property type="match status" value="1"/>
</dbReference>
<proteinExistence type="predicted"/>
<keyword evidence="9" id="KW-1185">Reference proteome</keyword>
<comment type="caution">
    <text evidence="8">The sequence shown here is derived from an EMBL/GenBank/DDBJ whole genome shotgun (WGS) entry which is preliminary data.</text>
</comment>
<feature type="transmembrane region" description="Helical" evidence="6">
    <location>
        <begin position="148"/>
        <end position="168"/>
    </location>
</feature>
<dbReference type="InterPro" id="IPR031621">
    <property type="entry name" value="HisKA_7TM"/>
</dbReference>
<keyword evidence="6" id="KW-0812">Transmembrane</keyword>
<evidence type="ECO:0000256" key="1">
    <source>
        <dbReference type="ARBA" id="ARBA00000085"/>
    </source>
</evidence>
<evidence type="ECO:0000259" key="7">
    <source>
        <dbReference type="SMART" id="SM00388"/>
    </source>
</evidence>
<dbReference type="RefSeq" id="WP_232572454.1">
    <property type="nucleotide sequence ID" value="NZ_CP089466.1"/>
</dbReference>
<dbReference type="Gene3D" id="1.10.287.130">
    <property type="match status" value="1"/>
</dbReference>
<dbReference type="GeneID" id="69117696"/>
<keyword evidence="6" id="KW-1133">Transmembrane helix</keyword>
<feature type="transmembrane region" description="Helical" evidence="6">
    <location>
        <begin position="180"/>
        <end position="201"/>
    </location>
</feature>
<dbReference type="EC" id="2.7.13.3" evidence="2"/>
<feature type="transmembrane region" description="Helical" evidence="6">
    <location>
        <begin position="107"/>
        <end position="128"/>
    </location>
</feature>
<organism evidence="8 9">
    <name type="scientific">Halobacterium litoreum</name>
    <dbReference type="NCBI Taxonomy" id="2039234"/>
    <lineage>
        <taxon>Archaea</taxon>
        <taxon>Methanobacteriati</taxon>
        <taxon>Methanobacteriota</taxon>
        <taxon>Stenosarchaea group</taxon>
        <taxon>Halobacteria</taxon>
        <taxon>Halobacteriales</taxon>
        <taxon>Halobacteriaceae</taxon>
        <taxon>Halobacterium</taxon>
    </lineage>
</organism>
<evidence type="ECO:0000313" key="9">
    <source>
        <dbReference type="Proteomes" id="UP001595660"/>
    </source>
</evidence>
<feature type="domain" description="Signal transduction histidine kinase dimerisation/phosphoacceptor" evidence="7">
    <location>
        <begin position="341"/>
        <end position="409"/>
    </location>
</feature>
<dbReference type="InterPro" id="IPR050351">
    <property type="entry name" value="BphY/WalK/GraS-like"/>
</dbReference>
<evidence type="ECO:0000256" key="6">
    <source>
        <dbReference type="SAM" id="Phobius"/>
    </source>
</evidence>